<dbReference type="InterPro" id="IPR018723">
    <property type="entry name" value="DUF2254_membrane"/>
</dbReference>
<dbReference type="Pfam" id="PF10011">
    <property type="entry name" value="DUF2254"/>
    <property type="match status" value="1"/>
</dbReference>
<name>A0ABS1UA64_9PROT</name>
<evidence type="ECO:0000256" key="1">
    <source>
        <dbReference type="SAM" id="Phobius"/>
    </source>
</evidence>
<keyword evidence="3" id="KW-1185">Reference proteome</keyword>
<reference evidence="2 3" key="1">
    <citation type="submission" date="2021-01" db="EMBL/GenBank/DDBJ databases">
        <title>Belnapia mucosa sp. nov. and Belnapia arida sp. nov., isolated from the Tabernas Desert (Almeria, Spain).</title>
        <authorList>
            <person name="Molina-Menor E."/>
            <person name="Vidal-Verdu A."/>
            <person name="Calonge A."/>
            <person name="Satari L."/>
            <person name="Pereto J."/>
            <person name="Porcar M."/>
        </authorList>
    </citation>
    <scope>NUCLEOTIDE SEQUENCE [LARGE SCALE GENOMIC DNA]</scope>
    <source>
        <strain evidence="2 3">T18</strain>
    </source>
</reference>
<proteinExistence type="predicted"/>
<organism evidence="2 3">
    <name type="scientific">Belnapia arida</name>
    <dbReference type="NCBI Taxonomy" id="2804533"/>
    <lineage>
        <taxon>Bacteria</taxon>
        <taxon>Pseudomonadati</taxon>
        <taxon>Pseudomonadota</taxon>
        <taxon>Alphaproteobacteria</taxon>
        <taxon>Acetobacterales</taxon>
        <taxon>Roseomonadaceae</taxon>
        <taxon>Belnapia</taxon>
    </lineage>
</organism>
<dbReference type="EMBL" id="JAETWB010000017">
    <property type="protein sequence ID" value="MBL6080814.1"/>
    <property type="molecule type" value="Genomic_DNA"/>
</dbReference>
<comment type="caution">
    <text evidence="2">The sequence shown here is derived from an EMBL/GenBank/DDBJ whole genome shotgun (WGS) entry which is preliminary data.</text>
</comment>
<keyword evidence="1" id="KW-0812">Transmembrane</keyword>
<protein>
    <submittedName>
        <fullName evidence="2">DUF2254 domain-containing protein</fullName>
    </submittedName>
</protein>
<feature type="transmembrane region" description="Helical" evidence="1">
    <location>
        <begin position="12"/>
        <end position="38"/>
    </location>
</feature>
<evidence type="ECO:0000313" key="2">
    <source>
        <dbReference type="EMBL" id="MBL6080814.1"/>
    </source>
</evidence>
<keyword evidence="1" id="KW-1133">Transmembrane helix</keyword>
<sequence>MYSGGASGARNVLGIIAAATIGVAGTTFSITVAALTLASNQMGPRLLRNFTQIGPFVSRCSHYRELLPTADAGVWGSTNAPQAVLDT</sequence>
<dbReference type="Proteomes" id="UP000660885">
    <property type="component" value="Unassembled WGS sequence"/>
</dbReference>
<accession>A0ABS1UA64</accession>
<evidence type="ECO:0000313" key="3">
    <source>
        <dbReference type="Proteomes" id="UP000660885"/>
    </source>
</evidence>
<dbReference type="RefSeq" id="WP_202834056.1">
    <property type="nucleotide sequence ID" value="NZ_JAETWB010000017.1"/>
</dbReference>
<gene>
    <name evidence="2" type="ORF">JMJ56_22625</name>
</gene>
<keyword evidence="1" id="KW-0472">Membrane</keyword>